<comment type="caution">
    <text evidence="1">The sequence shown here is derived from an EMBL/GenBank/DDBJ whole genome shotgun (WGS) entry which is preliminary data.</text>
</comment>
<evidence type="ECO:0000313" key="1">
    <source>
        <dbReference type="EMBL" id="KAJ8040250.1"/>
    </source>
</evidence>
<dbReference type="AlphaFoldDB" id="A0A9Q1C8R7"/>
<reference evidence="1" key="1">
    <citation type="submission" date="2021-10" db="EMBL/GenBank/DDBJ databases">
        <title>Tropical sea cucumber genome reveals ecological adaptation and Cuvierian tubules defense mechanism.</title>
        <authorList>
            <person name="Chen T."/>
        </authorList>
    </citation>
    <scope>NUCLEOTIDE SEQUENCE</scope>
    <source>
        <strain evidence="1">Nanhai2018</strain>
        <tissue evidence="1">Muscle</tissue>
    </source>
</reference>
<name>A0A9Q1C8R7_HOLLE</name>
<accession>A0A9Q1C8R7</accession>
<sequence length="92" mass="10526">MSEDLTRFQSRAVDVAHTDSTEEIALLQGGEHRYKGYVFYKLQTPENLDALRTFEVRDDDVYCVTYPKSGKTINSILMIAHRHCTGVNKNES</sequence>
<dbReference type="SUPFAM" id="SSF52540">
    <property type="entry name" value="P-loop containing nucleoside triphosphate hydrolases"/>
    <property type="match status" value="1"/>
</dbReference>
<keyword evidence="2" id="KW-1185">Reference proteome</keyword>
<proteinExistence type="predicted"/>
<dbReference type="Gene3D" id="3.40.50.300">
    <property type="entry name" value="P-loop containing nucleotide triphosphate hydrolases"/>
    <property type="match status" value="1"/>
</dbReference>
<evidence type="ECO:0000313" key="2">
    <source>
        <dbReference type="Proteomes" id="UP001152320"/>
    </source>
</evidence>
<organism evidence="1 2">
    <name type="scientific">Holothuria leucospilota</name>
    <name type="common">Black long sea cucumber</name>
    <name type="synonym">Mertensiothuria leucospilota</name>
    <dbReference type="NCBI Taxonomy" id="206669"/>
    <lineage>
        <taxon>Eukaryota</taxon>
        <taxon>Metazoa</taxon>
        <taxon>Echinodermata</taxon>
        <taxon>Eleutherozoa</taxon>
        <taxon>Echinozoa</taxon>
        <taxon>Holothuroidea</taxon>
        <taxon>Aspidochirotacea</taxon>
        <taxon>Aspidochirotida</taxon>
        <taxon>Holothuriidae</taxon>
        <taxon>Holothuria</taxon>
    </lineage>
</organism>
<dbReference type="OrthoDB" id="205623at2759"/>
<dbReference type="EMBL" id="JAIZAY010000006">
    <property type="protein sequence ID" value="KAJ8040250.1"/>
    <property type="molecule type" value="Genomic_DNA"/>
</dbReference>
<dbReference type="Proteomes" id="UP001152320">
    <property type="component" value="Chromosome 6"/>
</dbReference>
<gene>
    <name evidence="1" type="ORF">HOLleu_14486</name>
</gene>
<dbReference type="InterPro" id="IPR027417">
    <property type="entry name" value="P-loop_NTPase"/>
</dbReference>
<protein>
    <submittedName>
        <fullName evidence="1">Uncharacterized protein</fullName>
    </submittedName>
</protein>